<evidence type="ECO:0000259" key="2">
    <source>
        <dbReference type="SMART" id="SM01007"/>
    </source>
</evidence>
<evidence type="ECO:0000313" key="3">
    <source>
        <dbReference type="EMBL" id="CAP44200.1"/>
    </source>
</evidence>
<protein>
    <submittedName>
        <fullName evidence="3">Put. Aldolase, Class II protein</fullName>
    </submittedName>
</protein>
<dbReference type="GO" id="GO:0051015">
    <property type="term" value="F:actin filament binding"/>
    <property type="evidence" value="ECO:0007669"/>
    <property type="project" value="TreeGrafter"/>
</dbReference>
<dbReference type="AlphaFoldDB" id="A9I3P6"/>
<dbReference type="EMBL" id="AM902716">
    <property type="protein sequence ID" value="CAP44200.1"/>
    <property type="molecule type" value="Genomic_DNA"/>
</dbReference>
<comment type="similarity">
    <text evidence="1">Belongs to the aldolase class II family.</text>
</comment>
<dbReference type="STRING" id="94624.Bpet3855"/>
<dbReference type="PANTHER" id="PTHR10672:SF3">
    <property type="entry name" value="PROTEIN HU-LI TAI SHAO"/>
    <property type="match status" value="1"/>
</dbReference>
<sequence length="262" mass="29246">MTKSGVLQIPSMRGRCTEAEWKARVDLAACYRLVELYGMADMMANHISVRVPDEENAFLINAYGMMYEEITASSLIKVDLAGNILAKPDFGELDYGINKAGYVIHSAVHGARHDVDCVIHTHSWASMAVSSLACGLLPSTQTAMRFLKIGYHDYQGVVLDTKEQASLIEDLGNGEALILRNHGALTVGRTVGEAFNWMHRLELASRAQLAAQATQQPLQQVPQHILEETWNNYQPGTRRPYGVMEWPALLRKLDRLDSSYRE</sequence>
<dbReference type="SUPFAM" id="SSF53639">
    <property type="entry name" value="AraD/HMP-PK domain-like"/>
    <property type="match status" value="1"/>
</dbReference>
<dbReference type="Pfam" id="PF00596">
    <property type="entry name" value="Aldolase_II"/>
    <property type="match status" value="1"/>
</dbReference>
<proteinExistence type="inferred from homology"/>
<dbReference type="Gene3D" id="3.40.225.10">
    <property type="entry name" value="Class II aldolase/adducin N-terminal domain"/>
    <property type="match status" value="1"/>
</dbReference>
<dbReference type="eggNOG" id="COG0235">
    <property type="taxonomic scope" value="Bacteria"/>
</dbReference>
<dbReference type="InterPro" id="IPR001303">
    <property type="entry name" value="Aldolase_II/adducin_N"/>
</dbReference>
<reference evidence="3 4" key="1">
    <citation type="journal article" date="2008" name="BMC Genomics">
        <title>The missing link: Bordetella petrii is endowed with both the metabolic versatility of environmental bacteria and virulence traits of pathogenic Bordetellae.</title>
        <authorList>
            <person name="Gross R."/>
            <person name="Guzman C.A."/>
            <person name="Sebaihia M."/>
            <person name="Martins Dos Santos V.A."/>
            <person name="Pieper D.H."/>
            <person name="Koebnik R."/>
            <person name="Lechner M."/>
            <person name="Bartels D."/>
            <person name="Buhrmester J."/>
            <person name="Choudhuri J.V."/>
            <person name="Ebensen T."/>
            <person name="Gaigalat L."/>
            <person name="Herrmann S."/>
            <person name="Khachane A.N."/>
            <person name="Larisch C."/>
            <person name="Link S."/>
            <person name="Linke B."/>
            <person name="Meyer F."/>
            <person name="Mormann S."/>
            <person name="Nakunst D."/>
            <person name="Rueckert C."/>
            <person name="Schneiker-Bekel S."/>
            <person name="Schulze K."/>
            <person name="Vorhoelter F.J."/>
            <person name="Yevsa T."/>
            <person name="Engle J.T."/>
            <person name="Goldman W.E."/>
            <person name="Puehler A."/>
            <person name="Goebel U.B."/>
            <person name="Goesmann A."/>
            <person name="Bloecker H."/>
            <person name="Kaiser O."/>
            <person name="Martinez-Arias R."/>
        </authorList>
    </citation>
    <scope>NUCLEOTIDE SEQUENCE [LARGE SCALE GENOMIC DNA]</scope>
    <source>
        <strain evidence="4">ATCC BAA-461 / DSM 12804 / CCUG 43448 / CIP 107267 / Se-1111R</strain>
    </source>
</reference>
<dbReference type="InterPro" id="IPR036409">
    <property type="entry name" value="Aldolase_II/adducin_N_sf"/>
</dbReference>
<dbReference type="NCBIfam" id="NF005451">
    <property type="entry name" value="PRK07044.1"/>
    <property type="match status" value="1"/>
</dbReference>
<dbReference type="PANTHER" id="PTHR10672">
    <property type="entry name" value="ADDUCIN"/>
    <property type="match status" value="1"/>
</dbReference>
<organism evidence="3 4">
    <name type="scientific">Bordetella petrii (strain ATCC BAA-461 / DSM 12804 / CCUG 43448 / CIP 107267 / Se-1111R)</name>
    <dbReference type="NCBI Taxonomy" id="340100"/>
    <lineage>
        <taxon>Bacteria</taxon>
        <taxon>Pseudomonadati</taxon>
        <taxon>Pseudomonadota</taxon>
        <taxon>Betaproteobacteria</taxon>
        <taxon>Burkholderiales</taxon>
        <taxon>Alcaligenaceae</taxon>
        <taxon>Bordetella</taxon>
    </lineage>
</organism>
<dbReference type="InterPro" id="IPR051017">
    <property type="entry name" value="Aldolase-II_Adducin_sf"/>
</dbReference>
<dbReference type="SMART" id="SM01007">
    <property type="entry name" value="Aldolase_II"/>
    <property type="match status" value="1"/>
</dbReference>
<dbReference type="KEGG" id="bpt:Bpet3855"/>
<feature type="domain" description="Class II aldolase/adducin N-terminal" evidence="2">
    <location>
        <begin position="25"/>
        <end position="209"/>
    </location>
</feature>
<dbReference type="GO" id="GO:0005856">
    <property type="term" value="C:cytoskeleton"/>
    <property type="evidence" value="ECO:0007669"/>
    <property type="project" value="TreeGrafter"/>
</dbReference>
<gene>
    <name evidence="3" type="ordered locus">Bpet3855</name>
</gene>
<dbReference type="Proteomes" id="UP000001225">
    <property type="component" value="Chromosome"/>
</dbReference>
<evidence type="ECO:0000256" key="1">
    <source>
        <dbReference type="ARBA" id="ARBA00037961"/>
    </source>
</evidence>
<keyword evidence="4" id="KW-1185">Reference proteome</keyword>
<evidence type="ECO:0000313" key="4">
    <source>
        <dbReference type="Proteomes" id="UP000001225"/>
    </source>
</evidence>
<name>A9I3P6_BORPD</name>
<accession>A9I3P6</accession>